<evidence type="ECO:0000313" key="3">
    <source>
        <dbReference type="Proteomes" id="UP000546007"/>
    </source>
</evidence>
<dbReference type="AlphaFoldDB" id="A0A7W6N008"/>
<dbReference type="RefSeq" id="WP_124315653.1">
    <property type="nucleotide sequence ID" value="NZ_AP028155.1"/>
</dbReference>
<gene>
    <name evidence="2" type="ORF">GGR14_003566</name>
</gene>
<dbReference type="InterPro" id="IPR050553">
    <property type="entry name" value="Thioredoxin_ResA/DsbE_sf"/>
</dbReference>
<comment type="caution">
    <text evidence="2">The sequence shown here is derived from an EMBL/GenBank/DDBJ whole genome shotgun (WGS) entry which is preliminary data.</text>
</comment>
<dbReference type="InterPro" id="IPR000866">
    <property type="entry name" value="AhpC/TSA"/>
</dbReference>
<sequence length="345" mass="39853">MTNYLKCLILLLFVGNLAIAGEKKVRCVIHGELIGMEAKEVLLVDATVDSRYHGTYVPVEDGRFKYVLELPHVEGYKLIFVTKNPRVWYTVPFIVENGKLHITVNADKSYEIRGGVFNDRYRKYQELQQQEIGWKRFSFMHKFCAGQWDELYYFLVVDELQRRQVYQAELDDELENAYHVLAEKFASSKYTCLGKMLIDGFHSVKPGGHYVEFEAPDLEGRVVNVPEVINGKIAIIDLWASWCMPCRAKAKMMIPIYEKYKDKGFEIVGVAREFKNTERMKQAIAQDKYPWLQLVELDDGQKLWTRYMLGNAGGGVFLVDRDGTILAVNPKPEEVQKVLEQKLGE</sequence>
<dbReference type="Pfam" id="PF14289">
    <property type="entry name" value="DUF4369"/>
    <property type="match status" value="1"/>
</dbReference>
<protein>
    <submittedName>
        <fullName evidence="2">Thiol-disulfide isomerase/thioredoxin</fullName>
    </submittedName>
</protein>
<dbReference type="GeneID" id="93099802"/>
<dbReference type="OrthoDB" id="1069091at2"/>
<dbReference type="Pfam" id="PF00578">
    <property type="entry name" value="AhpC-TSA"/>
    <property type="match status" value="1"/>
</dbReference>
<dbReference type="InterPro" id="IPR025380">
    <property type="entry name" value="DUF4369"/>
</dbReference>
<feature type="domain" description="Thioredoxin" evidence="1">
    <location>
        <begin position="204"/>
        <end position="345"/>
    </location>
</feature>
<accession>A0A7W6N008</accession>
<name>A0A7W6N008_9BACT</name>
<dbReference type="GO" id="GO:0016491">
    <property type="term" value="F:oxidoreductase activity"/>
    <property type="evidence" value="ECO:0007669"/>
    <property type="project" value="InterPro"/>
</dbReference>
<dbReference type="SUPFAM" id="SSF52833">
    <property type="entry name" value="Thioredoxin-like"/>
    <property type="match status" value="1"/>
</dbReference>
<evidence type="ECO:0000259" key="1">
    <source>
        <dbReference type="PROSITE" id="PS51352"/>
    </source>
</evidence>
<dbReference type="CDD" id="cd02966">
    <property type="entry name" value="TlpA_like_family"/>
    <property type="match status" value="1"/>
</dbReference>
<dbReference type="PANTHER" id="PTHR42852:SF13">
    <property type="entry name" value="PROTEIN DIPZ"/>
    <property type="match status" value="1"/>
</dbReference>
<dbReference type="PANTHER" id="PTHR42852">
    <property type="entry name" value="THIOL:DISULFIDE INTERCHANGE PROTEIN DSBE"/>
    <property type="match status" value="1"/>
</dbReference>
<dbReference type="InterPro" id="IPR036249">
    <property type="entry name" value="Thioredoxin-like_sf"/>
</dbReference>
<proteinExistence type="predicted"/>
<keyword evidence="2" id="KW-0413">Isomerase</keyword>
<dbReference type="PROSITE" id="PS51352">
    <property type="entry name" value="THIOREDOXIN_2"/>
    <property type="match status" value="1"/>
</dbReference>
<dbReference type="GO" id="GO:0016853">
    <property type="term" value="F:isomerase activity"/>
    <property type="evidence" value="ECO:0007669"/>
    <property type="project" value="UniProtKB-KW"/>
</dbReference>
<keyword evidence="3" id="KW-1185">Reference proteome</keyword>
<evidence type="ECO:0000313" key="2">
    <source>
        <dbReference type="EMBL" id="MBB4027752.1"/>
    </source>
</evidence>
<dbReference type="Proteomes" id="UP000546007">
    <property type="component" value="Unassembled WGS sequence"/>
</dbReference>
<dbReference type="Gene3D" id="3.40.30.10">
    <property type="entry name" value="Glutaredoxin"/>
    <property type="match status" value="1"/>
</dbReference>
<dbReference type="InterPro" id="IPR013766">
    <property type="entry name" value="Thioredoxin_domain"/>
</dbReference>
<dbReference type="EMBL" id="JACIES010000012">
    <property type="protein sequence ID" value="MBB4027752.1"/>
    <property type="molecule type" value="Genomic_DNA"/>
</dbReference>
<dbReference type="GO" id="GO:0016209">
    <property type="term" value="F:antioxidant activity"/>
    <property type="evidence" value="ECO:0007669"/>
    <property type="project" value="InterPro"/>
</dbReference>
<organism evidence="2 3">
    <name type="scientific">Butyricimonas faecihominis</name>
    <dbReference type="NCBI Taxonomy" id="1472416"/>
    <lineage>
        <taxon>Bacteria</taxon>
        <taxon>Pseudomonadati</taxon>
        <taxon>Bacteroidota</taxon>
        <taxon>Bacteroidia</taxon>
        <taxon>Bacteroidales</taxon>
        <taxon>Odoribacteraceae</taxon>
        <taxon>Butyricimonas</taxon>
    </lineage>
</organism>
<reference evidence="2 3" key="1">
    <citation type="submission" date="2020-08" db="EMBL/GenBank/DDBJ databases">
        <title>Genomic Encyclopedia of Type Strains, Phase IV (KMG-IV): sequencing the most valuable type-strain genomes for metagenomic binning, comparative biology and taxonomic classification.</title>
        <authorList>
            <person name="Goeker M."/>
        </authorList>
    </citation>
    <scope>NUCLEOTIDE SEQUENCE [LARGE SCALE GENOMIC DNA]</scope>
    <source>
        <strain evidence="2 3">DSM 105721</strain>
    </source>
</reference>